<dbReference type="PANTHER" id="PTHR43540:SF6">
    <property type="entry name" value="ISOCHORISMATASE-LIKE DOMAIN-CONTAINING PROTEIN"/>
    <property type="match status" value="1"/>
</dbReference>
<proteinExistence type="inferred from homology"/>
<keyword evidence="5" id="KW-1185">Reference proteome</keyword>
<gene>
    <name evidence="4" type="ORF">J2Z81_001041</name>
</gene>
<organism evidence="4 5">
    <name type="scientific">Virgibacillus alimentarius</name>
    <dbReference type="NCBI Taxonomy" id="698769"/>
    <lineage>
        <taxon>Bacteria</taxon>
        <taxon>Bacillati</taxon>
        <taxon>Bacillota</taxon>
        <taxon>Bacilli</taxon>
        <taxon>Bacillales</taxon>
        <taxon>Bacillaceae</taxon>
        <taxon>Virgibacillus</taxon>
    </lineage>
</organism>
<feature type="domain" description="Isochorismatase-like" evidence="3">
    <location>
        <begin position="11"/>
        <end position="170"/>
    </location>
</feature>
<dbReference type="Proteomes" id="UP001519294">
    <property type="component" value="Unassembled WGS sequence"/>
</dbReference>
<reference evidence="4 5" key="1">
    <citation type="submission" date="2021-03" db="EMBL/GenBank/DDBJ databases">
        <title>Genomic Encyclopedia of Type Strains, Phase IV (KMG-IV): sequencing the most valuable type-strain genomes for metagenomic binning, comparative biology and taxonomic classification.</title>
        <authorList>
            <person name="Goeker M."/>
        </authorList>
    </citation>
    <scope>NUCLEOTIDE SEQUENCE [LARGE SCALE GENOMIC DNA]</scope>
    <source>
        <strain evidence="4 5">DSM 25790</strain>
    </source>
</reference>
<dbReference type="RefSeq" id="WP_226370863.1">
    <property type="nucleotide sequence ID" value="NZ_JAGIKX010000005.1"/>
</dbReference>
<evidence type="ECO:0000259" key="3">
    <source>
        <dbReference type="Pfam" id="PF00857"/>
    </source>
</evidence>
<evidence type="ECO:0000256" key="2">
    <source>
        <dbReference type="ARBA" id="ARBA00022801"/>
    </source>
</evidence>
<dbReference type="Pfam" id="PF00857">
    <property type="entry name" value="Isochorismatase"/>
    <property type="match status" value="1"/>
</dbReference>
<sequence length="179" mass="20657">MAVKSSFENAAVLFIDVINDFNFHGGEKLLYHTKSILPHLKKLKAFAKENSLPIIYINDHYGLWQADFKKIMKHCTNKHSKTIIQEIMPDKEDYFFIKPQHSAFFQTPLQSLLHELDKTCLIIAGIAGDICILFTAKDAYMYKYDMHIPKNCMASEDKDGNDYALYLMRSVMKAKTDPI</sequence>
<dbReference type="SUPFAM" id="SSF52499">
    <property type="entry name" value="Isochorismatase-like hydrolases"/>
    <property type="match status" value="1"/>
</dbReference>
<dbReference type="InterPro" id="IPR000868">
    <property type="entry name" value="Isochorismatase-like_dom"/>
</dbReference>
<keyword evidence="2" id="KW-0378">Hydrolase</keyword>
<evidence type="ECO:0000313" key="5">
    <source>
        <dbReference type="Proteomes" id="UP001519294"/>
    </source>
</evidence>
<dbReference type="InterPro" id="IPR050272">
    <property type="entry name" value="Isochorismatase-like_hydrls"/>
</dbReference>
<comment type="caution">
    <text evidence="4">The sequence shown here is derived from an EMBL/GenBank/DDBJ whole genome shotgun (WGS) entry which is preliminary data.</text>
</comment>
<evidence type="ECO:0000313" key="4">
    <source>
        <dbReference type="EMBL" id="MBP2257097.1"/>
    </source>
</evidence>
<dbReference type="CDD" id="cd00431">
    <property type="entry name" value="cysteine_hydrolases"/>
    <property type="match status" value="1"/>
</dbReference>
<dbReference type="PANTHER" id="PTHR43540">
    <property type="entry name" value="PEROXYUREIDOACRYLATE/UREIDOACRYLATE AMIDOHYDROLASE-RELATED"/>
    <property type="match status" value="1"/>
</dbReference>
<comment type="similarity">
    <text evidence="1">Belongs to the isochorismatase family.</text>
</comment>
<accession>A0ABS4S6F6</accession>
<evidence type="ECO:0000256" key="1">
    <source>
        <dbReference type="ARBA" id="ARBA00006336"/>
    </source>
</evidence>
<name>A0ABS4S6F6_9BACI</name>
<dbReference type="InterPro" id="IPR036380">
    <property type="entry name" value="Isochorismatase-like_sf"/>
</dbReference>
<dbReference type="Gene3D" id="3.40.50.850">
    <property type="entry name" value="Isochorismatase-like"/>
    <property type="match status" value="1"/>
</dbReference>
<dbReference type="EMBL" id="JAGIKX010000005">
    <property type="protein sequence ID" value="MBP2257097.1"/>
    <property type="molecule type" value="Genomic_DNA"/>
</dbReference>
<protein>
    <submittedName>
        <fullName evidence="4">Nicotinamidase-related amidase</fullName>
    </submittedName>
</protein>